<proteinExistence type="predicted"/>
<organism evidence="1">
    <name type="scientific">viral metagenome</name>
    <dbReference type="NCBI Taxonomy" id="1070528"/>
    <lineage>
        <taxon>unclassified sequences</taxon>
        <taxon>metagenomes</taxon>
        <taxon>organismal metagenomes</taxon>
    </lineage>
</organism>
<protein>
    <submittedName>
        <fullName evidence="1">Uncharacterized protein</fullName>
    </submittedName>
</protein>
<dbReference type="AlphaFoldDB" id="A0A6M3JQ02"/>
<accession>A0A6M3JQ02</accession>
<evidence type="ECO:0000313" key="1">
    <source>
        <dbReference type="EMBL" id="QJA71171.1"/>
    </source>
</evidence>
<sequence>MKKLLTLQELEQIWSDLFFAAPLPNSFGVSTTISRKCAEKLQNHIEALEDKIERLEDGRD</sequence>
<reference evidence="1" key="1">
    <citation type="submission" date="2020-03" db="EMBL/GenBank/DDBJ databases">
        <title>The deep terrestrial virosphere.</title>
        <authorList>
            <person name="Holmfeldt K."/>
            <person name="Nilsson E."/>
            <person name="Simone D."/>
            <person name="Lopez-Fernandez M."/>
            <person name="Wu X."/>
            <person name="de Brujin I."/>
            <person name="Lundin D."/>
            <person name="Andersson A."/>
            <person name="Bertilsson S."/>
            <person name="Dopson M."/>
        </authorList>
    </citation>
    <scope>NUCLEOTIDE SEQUENCE</scope>
    <source>
        <strain evidence="1">MM415A03350</strain>
    </source>
</reference>
<name>A0A6M3JQ02_9ZZZZ</name>
<gene>
    <name evidence="1" type="ORF">MM415A03350_0009</name>
</gene>
<dbReference type="EMBL" id="MT141851">
    <property type="protein sequence ID" value="QJA71171.1"/>
    <property type="molecule type" value="Genomic_DNA"/>
</dbReference>